<name>A0A183CN89_GLOPA</name>
<evidence type="ECO:0000313" key="2">
    <source>
        <dbReference type="Proteomes" id="UP000050741"/>
    </source>
</evidence>
<organism evidence="2 4">
    <name type="scientific">Globodera pallida</name>
    <name type="common">Potato cyst nematode worm</name>
    <name type="synonym">Heterodera pallida</name>
    <dbReference type="NCBI Taxonomy" id="36090"/>
    <lineage>
        <taxon>Eukaryota</taxon>
        <taxon>Metazoa</taxon>
        <taxon>Ecdysozoa</taxon>
        <taxon>Nematoda</taxon>
        <taxon>Chromadorea</taxon>
        <taxon>Rhabditida</taxon>
        <taxon>Tylenchina</taxon>
        <taxon>Tylenchomorpha</taxon>
        <taxon>Tylenchoidea</taxon>
        <taxon>Heteroderidae</taxon>
        <taxon>Heteroderinae</taxon>
        <taxon>Globodera</taxon>
    </lineage>
</organism>
<proteinExistence type="predicted"/>
<evidence type="ECO:0000256" key="1">
    <source>
        <dbReference type="SAM" id="MobiDB-lite"/>
    </source>
</evidence>
<protein>
    <submittedName>
        <fullName evidence="3 4">Uncharacterized protein</fullName>
    </submittedName>
</protein>
<reference evidence="3 4" key="2">
    <citation type="submission" date="2016-06" db="UniProtKB">
        <authorList>
            <consortium name="WormBaseParasite"/>
        </authorList>
    </citation>
    <scope>IDENTIFICATION</scope>
</reference>
<accession>A0A183CN89</accession>
<dbReference type="WBParaSite" id="GPLIN_001434400">
    <property type="protein sequence ID" value="GPLIN_001434400"/>
    <property type="gene ID" value="GPLIN_001434400"/>
</dbReference>
<feature type="compositionally biased region" description="Polar residues" evidence="1">
    <location>
        <begin position="54"/>
        <end position="76"/>
    </location>
</feature>
<evidence type="ECO:0000313" key="4">
    <source>
        <dbReference type="WBParaSite" id="GPLIN_001434600"/>
    </source>
</evidence>
<dbReference type="AlphaFoldDB" id="A0A183CN89"/>
<dbReference type="WBParaSite" id="GPLIN_001434600">
    <property type="protein sequence ID" value="GPLIN_001434600"/>
    <property type="gene ID" value="GPLIN_001434600"/>
</dbReference>
<keyword evidence="2" id="KW-1185">Reference proteome</keyword>
<evidence type="ECO:0000313" key="3">
    <source>
        <dbReference type="WBParaSite" id="GPLIN_001434400"/>
    </source>
</evidence>
<feature type="region of interest" description="Disordered" evidence="1">
    <location>
        <begin position="22"/>
        <end position="86"/>
    </location>
</feature>
<reference evidence="2" key="1">
    <citation type="submission" date="2014-05" db="EMBL/GenBank/DDBJ databases">
        <title>The genome and life-stage specific transcriptomes of Globodera pallida elucidate key aspects of plant parasitism by a cyst nematode.</title>
        <authorList>
            <person name="Cotton J.A."/>
            <person name="Lilley C.J."/>
            <person name="Jones L.M."/>
            <person name="Kikuchi T."/>
            <person name="Reid A.J."/>
            <person name="Thorpe P."/>
            <person name="Tsai I.J."/>
            <person name="Beasley H."/>
            <person name="Blok V."/>
            <person name="Cock P.J.A."/>
            <person name="Van den Akker S.E."/>
            <person name="Holroyd N."/>
            <person name="Hunt M."/>
            <person name="Mantelin S."/>
            <person name="Naghra H."/>
            <person name="Pain A."/>
            <person name="Palomares-Rius J.E."/>
            <person name="Zarowiecki M."/>
            <person name="Berriman M."/>
            <person name="Jones J.T."/>
            <person name="Urwin P.E."/>
        </authorList>
    </citation>
    <scope>NUCLEOTIDE SEQUENCE [LARGE SCALE GENOMIC DNA]</scope>
    <source>
        <strain evidence="2">Lindley</strain>
    </source>
</reference>
<sequence length="86" mass="9276">MRFLREDFSIASIFGLVDNCNDPSGRIIDTNDHPAAGLSVKQQQPEERQVDGEASTSTSAQQDLNSGGEGTSSSTARHVGKRELKK</sequence>
<dbReference type="Proteomes" id="UP000050741">
    <property type="component" value="Unassembled WGS sequence"/>
</dbReference>